<evidence type="ECO:0000256" key="10">
    <source>
        <dbReference type="ARBA" id="ARBA00023136"/>
    </source>
</evidence>
<feature type="transmembrane region" description="Helical" evidence="13">
    <location>
        <begin position="88"/>
        <end position="111"/>
    </location>
</feature>
<feature type="transmembrane region" description="Helical" evidence="13">
    <location>
        <begin position="203"/>
        <end position="220"/>
    </location>
</feature>
<dbReference type="UniPathway" id="UPA00963"/>
<evidence type="ECO:0000256" key="7">
    <source>
        <dbReference type="ARBA" id="ARBA00022679"/>
    </source>
</evidence>
<evidence type="ECO:0000313" key="17">
    <source>
        <dbReference type="Proteomes" id="UP000515570"/>
    </source>
</evidence>
<evidence type="ECO:0000313" key="16">
    <source>
        <dbReference type="EMBL" id="QMV84393.1"/>
    </source>
</evidence>
<dbReference type="Pfam" id="PF12250">
    <property type="entry name" value="AftA_N"/>
    <property type="match status" value="1"/>
</dbReference>
<keyword evidence="7 16" id="KW-0808">Transferase</keyword>
<name>A0A7G5FCQ2_9CORY</name>
<feature type="transmembrane region" description="Helical" evidence="13">
    <location>
        <begin position="345"/>
        <end position="366"/>
    </location>
</feature>
<evidence type="ECO:0000256" key="3">
    <source>
        <dbReference type="ARBA" id="ARBA00009655"/>
    </source>
</evidence>
<feature type="transmembrane region" description="Helical" evidence="13">
    <location>
        <begin position="264"/>
        <end position="287"/>
    </location>
</feature>
<evidence type="ECO:0000256" key="13">
    <source>
        <dbReference type="SAM" id="Phobius"/>
    </source>
</evidence>
<evidence type="ECO:0000256" key="9">
    <source>
        <dbReference type="ARBA" id="ARBA00022989"/>
    </source>
</evidence>
<feature type="domain" description="Arabinofuranosyltransferase AftA N-terminal" evidence="15">
    <location>
        <begin position="21"/>
        <end position="456"/>
    </location>
</feature>
<evidence type="ECO:0000256" key="4">
    <source>
        <dbReference type="ARBA" id="ARBA00012037"/>
    </source>
</evidence>
<dbReference type="Pfam" id="PF12249">
    <property type="entry name" value="AftA_C"/>
    <property type="match status" value="1"/>
</dbReference>
<evidence type="ECO:0000256" key="11">
    <source>
        <dbReference type="ARBA" id="ARBA00033184"/>
    </source>
</evidence>
<evidence type="ECO:0000256" key="1">
    <source>
        <dbReference type="ARBA" id="ARBA00004651"/>
    </source>
</evidence>
<comment type="catalytic activity">
    <reaction evidence="12">
        <text>Adds an alpha-D-arabinofuranosyl group from trans,octacis-decaprenylphospho-beta-D-arabinofuranose at the 5-O-position of the eighth, tenth and twelfth galactofuranose unit of the galactofuranan chain of [beta-D-galactofuranosyl-(1-&gt;5)-beta-D-galactofuranosyl-(1-&gt;6)]14-beta-D-galactofuranosyl-(1-&gt;5)-beta-D-galactofuranosyl-(1-&gt;4)-alpha-L-rhamnopyranosyl-(1-&gt;3)-N-acetyl-alpha-D-glucosaminyl-diphospho-trans,octacis-decaprenol.</text>
        <dbReference type="EC" id="2.4.2.46"/>
    </reaction>
</comment>
<comment type="subcellular location">
    <subcellularLocation>
        <location evidence="1">Cell membrane</location>
        <topology evidence="1">Multi-pass membrane protein</topology>
    </subcellularLocation>
</comment>
<dbReference type="GO" id="GO:0044038">
    <property type="term" value="P:cell wall macromolecule biosynthetic process"/>
    <property type="evidence" value="ECO:0007669"/>
    <property type="project" value="InterPro"/>
</dbReference>
<keyword evidence="8 13" id="KW-0812">Transmembrane</keyword>
<evidence type="ECO:0000256" key="2">
    <source>
        <dbReference type="ARBA" id="ARBA00004776"/>
    </source>
</evidence>
<evidence type="ECO:0000259" key="15">
    <source>
        <dbReference type="Pfam" id="PF12250"/>
    </source>
</evidence>
<evidence type="ECO:0000259" key="14">
    <source>
        <dbReference type="Pfam" id="PF12249"/>
    </source>
</evidence>
<feature type="transmembrane region" description="Helical" evidence="13">
    <location>
        <begin position="401"/>
        <end position="422"/>
    </location>
</feature>
<dbReference type="InterPro" id="IPR020959">
    <property type="entry name" value="ArabinofuranosylTrfase_AftA_C"/>
</dbReference>
<evidence type="ECO:0000256" key="8">
    <source>
        <dbReference type="ARBA" id="ARBA00022692"/>
    </source>
</evidence>
<comment type="similarity">
    <text evidence="3">Belongs to the glycosyltransferase 85 family.</text>
</comment>
<organism evidence="16 17">
    <name type="scientific">Corynebacterium hindlerae</name>
    <dbReference type="NCBI Taxonomy" id="699041"/>
    <lineage>
        <taxon>Bacteria</taxon>
        <taxon>Bacillati</taxon>
        <taxon>Actinomycetota</taxon>
        <taxon>Actinomycetes</taxon>
        <taxon>Mycobacteriales</taxon>
        <taxon>Corynebacteriaceae</taxon>
        <taxon>Corynebacterium</taxon>
    </lineage>
</organism>
<comment type="pathway">
    <text evidence="2">Cell wall biogenesis; cell wall polysaccharide biosynthesis.</text>
</comment>
<dbReference type="GO" id="GO:0045227">
    <property type="term" value="P:capsule polysaccharide biosynthetic process"/>
    <property type="evidence" value="ECO:0007669"/>
    <property type="project" value="UniProtKB-UniPathway"/>
</dbReference>
<feature type="transmembrane region" description="Helical" evidence="13">
    <location>
        <begin position="443"/>
        <end position="461"/>
    </location>
</feature>
<evidence type="ECO:0000256" key="5">
    <source>
        <dbReference type="ARBA" id="ARBA00020482"/>
    </source>
</evidence>
<feature type="transmembrane region" description="Helical" evidence="13">
    <location>
        <begin position="12"/>
        <end position="39"/>
    </location>
</feature>
<sequence>MNVAENYTADKLSIRTTVLAMFATGLGSALFTLACWLVLKTTNLPAFGGSYVSRALSTAGSIMVLVAVGALVFFWLRDAHKGAKPPRWRVLLTYLVTYLSPAAIVVTSVGLPLSATRLYLDGVTIDQGFRTQFLTRLAAEPGLPDMNYEGMPSFYPGGWFWLGARLANLLGLPGWEAYQPWALVSIGAVACVLVPLWQRLTGSLPIAVTIALVSIAIFLVMSPEEPYAGIVALGIPAAAVLMSRTMDNSWPAATALAVYLGLSAATYTIFTAAIAMSVVVIALMYALLIERSFQPVLKLAVVGISSSLIALVVWGPYLWQILRGAPISNSSATHYLPWEGTQLPLPFFSFTLIGLLCLIGLGFLVFRFQDHDVRSLGITLVIVYGWIVASMVFTLSGNTLLGFRLDILVTLILATAGVLGIADLRLNGLPRVWPEQLSARARIQISAAMAVILFAAGVSYVQRIPNHARVAIDLAYTDTDGYGDRADRFPADSAKYFAEIDSFIQSEGYQPTSTVVLTDVKDFMSFYPYYGFQAFTGHYANPLGRFEERNKLIEEWATRSHTDLKDPQRFQAELQKAPWRSPDVFILHGDASDPKSTWKYDLAEDIYPNNPNVRFRGVFFNPAVFEGWYVKQIGPLVVVVKPVT</sequence>
<keyword evidence="10 13" id="KW-0472">Membrane</keyword>
<feature type="transmembrane region" description="Helical" evidence="13">
    <location>
        <begin position="299"/>
        <end position="319"/>
    </location>
</feature>
<proteinExistence type="inferred from homology"/>
<dbReference type="GO" id="GO:0005886">
    <property type="term" value="C:plasma membrane"/>
    <property type="evidence" value="ECO:0007669"/>
    <property type="project" value="UniProtKB-SubCell"/>
</dbReference>
<dbReference type="Proteomes" id="UP000515570">
    <property type="component" value="Chromosome"/>
</dbReference>
<dbReference type="InterPro" id="IPR020963">
    <property type="entry name" value="ArabinofuranosylTrfase_AftA_N"/>
</dbReference>
<accession>A0A7G5FCQ2</accession>
<dbReference type="EMBL" id="CP059833">
    <property type="protein sequence ID" value="QMV84393.1"/>
    <property type="molecule type" value="Genomic_DNA"/>
</dbReference>
<protein>
    <recommendedName>
        <fullName evidence="5">Galactan 5-O-arabinofuranosyltransferase</fullName>
        <ecNumber evidence="4">2.4.2.46</ecNumber>
    </recommendedName>
    <alternativeName>
        <fullName evidence="11">Arabinofuranosyltransferase AftA</fullName>
    </alternativeName>
</protein>
<dbReference type="GO" id="GO:0016757">
    <property type="term" value="F:glycosyltransferase activity"/>
    <property type="evidence" value="ECO:0007669"/>
    <property type="project" value="InterPro"/>
</dbReference>
<evidence type="ECO:0000256" key="12">
    <source>
        <dbReference type="ARBA" id="ARBA00034030"/>
    </source>
</evidence>
<dbReference type="RefSeq" id="WP_182385202.1">
    <property type="nucleotide sequence ID" value="NZ_CP059833.1"/>
</dbReference>
<evidence type="ECO:0000256" key="6">
    <source>
        <dbReference type="ARBA" id="ARBA00022475"/>
    </source>
</evidence>
<keyword evidence="17" id="KW-1185">Reference proteome</keyword>
<feature type="transmembrane region" description="Helical" evidence="13">
    <location>
        <begin position="51"/>
        <end position="76"/>
    </location>
</feature>
<feature type="transmembrane region" description="Helical" evidence="13">
    <location>
        <begin position="178"/>
        <end position="197"/>
    </location>
</feature>
<reference evidence="16 17" key="1">
    <citation type="submission" date="2020-07" db="EMBL/GenBank/DDBJ databases">
        <title>non toxigenic Corynebacterium sp. nov from a clinical source.</title>
        <authorList>
            <person name="Bernier A.-M."/>
            <person name="Bernard K."/>
        </authorList>
    </citation>
    <scope>NUCLEOTIDE SEQUENCE [LARGE SCALE GENOMIC DNA]</scope>
    <source>
        <strain evidence="17">NML 93-0612</strain>
    </source>
</reference>
<feature type="domain" description="Arabinofuranosyltransferase AftA C-terminal" evidence="14">
    <location>
        <begin position="464"/>
        <end position="641"/>
    </location>
</feature>
<keyword evidence="6" id="KW-1003">Cell membrane</keyword>
<gene>
    <name evidence="16" type="ORF">HW450_08420</name>
</gene>
<dbReference type="AlphaFoldDB" id="A0A7G5FCQ2"/>
<feature type="transmembrane region" description="Helical" evidence="13">
    <location>
        <begin position="373"/>
        <end position="395"/>
    </location>
</feature>
<keyword evidence="9 13" id="KW-1133">Transmembrane helix</keyword>
<dbReference type="EC" id="2.4.2.46" evidence="4"/>